<evidence type="ECO:0000313" key="3">
    <source>
        <dbReference type="Proteomes" id="UP000549394"/>
    </source>
</evidence>
<accession>A0A7I8VJT7</accession>
<dbReference type="OrthoDB" id="6159946at2759"/>
<keyword evidence="3" id="KW-1185">Reference proteome</keyword>
<evidence type="ECO:0000256" key="1">
    <source>
        <dbReference type="SAM" id="MobiDB-lite"/>
    </source>
</evidence>
<organism evidence="2 3">
    <name type="scientific">Dimorphilus gyrociliatus</name>
    <dbReference type="NCBI Taxonomy" id="2664684"/>
    <lineage>
        <taxon>Eukaryota</taxon>
        <taxon>Metazoa</taxon>
        <taxon>Spiralia</taxon>
        <taxon>Lophotrochozoa</taxon>
        <taxon>Annelida</taxon>
        <taxon>Polychaeta</taxon>
        <taxon>Polychaeta incertae sedis</taxon>
        <taxon>Dinophilidae</taxon>
        <taxon>Dimorphilus</taxon>
    </lineage>
</organism>
<sequence length="183" mass="21082">MSAKIASTESYNKQVHVEDENICTKKNVSQTKKSSDTKNFSIPKLSFGSLNVLAKPLQTSKFRSVSKIMKKDKNYTMLESSPQKVVETQKSLARKNDEEVENALQMEDDTYEDVIPKSERITSYLKDIISWKPSVYRRMDSQTELEHMESPNLPFFDTSPPSPIPTEEAKEKNEISWDFEWSS</sequence>
<name>A0A7I8VJT7_9ANNE</name>
<dbReference type="Proteomes" id="UP000549394">
    <property type="component" value="Unassembled WGS sequence"/>
</dbReference>
<protein>
    <submittedName>
        <fullName evidence="2">DgyrCDS5424</fullName>
    </submittedName>
</protein>
<gene>
    <name evidence="2" type="ORF">DGYR_LOCUS5154</name>
</gene>
<reference evidence="2 3" key="1">
    <citation type="submission" date="2020-08" db="EMBL/GenBank/DDBJ databases">
        <authorList>
            <person name="Hejnol A."/>
        </authorList>
    </citation>
    <scope>NUCLEOTIDE SEQUENCE [LARGE SCALE GENOMIC DNA]</scope>
</reference>
<comment type="caution">
    <text evidence="2">The sequence shown here is derived from an EMBL/GenBank/DDBJ whole genome shotgun (WGS) entry which is preliminary data.</text>
</comment>
<dbReference type="AlphaFoldDB" id="A0A7I8VJT7"/>
<proteinExistence type="predicted"/>
<dbReference type="EMBL" id="CAJFCJ010000006">
    <property type="protein sequence ID" value="CAD5116545.1"/>
    <property type="molecule type" value="Genomic_DNA"/>
</dbReference>
<evidence type="ECO:0000313" key="2">
    <source>
        <dbReference type="EMBL" id="CAD5116545.1"/>
    </source>
</evidence>
<feature type="region of interest" description="Disordered" evidence="1">
    <location>
        <begin position="142"/>
        <end position="183"/>
    </location>
</feature>